<feature type="domain" description="EamA" evidence="2">
    <location>
        <begin position="30"/>
        <end position="150"/>
    </location>
</feature>
<feature type="transmembrane region" description="Helical" evidence="1">
    <location>
        <begin position="21"/>
        <end position="41"/>
    </location>
</feature>
<feature type="transmembrane region" description="Helical" evidence="1">
    <location>
        <begin position="280"/>
        <end position="298"/>
    </location>
</feature>
<dbReference type="Gene3D" id="1.10.3730.20">
    <property type="match status" value="1"/>
</dbReference>
<feature type="transmembrane region" description="Helical" evidence="1">
    <location>
        <begin position="255"/>
        <end position="274"/>
    </location>
</feature>
<evidence type="ECO:0000256" key="1">
    <source>
        <dbReference type="SAM" id="Phobius"/>
    </source>
</evidence>
<accession>A0ABT0BAR5</accession>
<dbReference type="RefSeq" id="WP_244017718.1">
    <property type="nucleotide sequence ID" value="NZ_JALHLF010000011.1"/>
</dbReference>
<evidence type="ECO:0000313" key="4">
    <source>
        <dbReference type="Proteomes" id="UP001162881"/>
    </source>
</evidence>
<evidence type="ECO:0000259" key="2">
    <source>
        <dbReference type="Pfam" id="PF00892"/>
    </source>
</evidence>
<feature type="transmembrane region" description="Helical" evidence="1">
    <location>
        <begin position="164"/>
        <end position="183"/>
    </location>
</feature>
<keyword evidence="1" id="KW-0812">Transmembrane</keyword>
<dbReference type="PANTHER" id="PTHR22911:SF103">
    <property type="entry name" value="BLR2811 PROTEIN"/>
    <property type="match status" value="1"/>
</dbReference>
<keyword evidence="1" id="KW-0472">Membrane</keyword>
<name>A0ABT0BAR5_9SPHN</name>
<dbReference type="EMBL" id="JALHLF010000011">
    <property type="protein sequence ID" value="MCJ2182128.1"/>
    <property type="molecule type" value="Genomic_DNA"/>
</dbReference>
<feature type="transmembrane region" description="Helical" evidence="1">
    <location>
        <begin position="223"/>
        <end position="243"/>
    </location>
</feature>
<sequence>MIAPVSASRAAPAPCRPTVPFLAVVAGIGVFSAMDAAMKGAALVGGVYTALLLRNALGTGFAAAFWLTGKRALPAPATLRLHAFRAAITTAMAALFFYGLVRVPMAEAIAISFIAPIVALFLAALLLGEVIRPQAILASLLGILGVVVIAAGRMGGLEASGETIAGIAAILLSALFYALNLVLQRQQALLASPREIALFQNLFATGFTALAAPWLFVAPGGDGWAPVALAALAALLATGAHLLLSWGYARAETQVLVTGEYTGFLWAAVLGWLFFDEKVAPATVAGAMLILGGCWIGARNKVSAGQAPTIG</sequence>
<dbReference type="SUPFAM" id="SSF103481">
    <property type="entry name" value="Multidrug resistance efflux transporter EmrE"/>
    <property type="match status" value="2"/>
</dbReference>
<keyword evidence="4" id="KW-1185">Reference proteome</keyword>
<dbReference type="PANTHER" id="PTHR22911">
    <property type="entry name" value="ACYL-MALONYL CONDENSING ENZYME-RELATED"/>
    <property type="match status" value="1"/>
</dbReference>
<evidence type="ECO:0000313" key="3">
    <source>
        <dbReference type="EMBL" id="MCJ2182128.1"/>
    </source>
</evidence>
<keyword evidence="1" id="KW-1133">Transmembrane helix</keyword>
<feature type="transmembrane region" description="Helical" evidence="1">
    <location>
        <begin position="106"/>
        <end position="128"/>
    </location>
</feature>
<feature type="transmembrane region" description="Helical" evidence="1">
    <location>
        <begin position="47"/>
        <end position="67"/>
    </location>
</feature>
<dbReference type="Pfam" id="PF00892">
    <property type="entry name" value="EamA"/>
    <property type="match status" value="2"/>
</dbReference>
<comment type="caution">
    <text evidence="3">The sequence shown here is derived from an EMBL/GenBank/DDBJ whole genome shotgun (WGS) entry which is preliminary data.</text>
</comment>
<feature type="transmembrane region" description="Helical" evidence="1">
    <location>
        <begin position="195"/>
        <end position="217"/>
    </location>
</feature>
<dbReference type="InterPro" id="IPR037185">
    <property type="entry name" value="EmrE-like"/>
</dbReference>
<reference evidence="3" key="1">
    <citation type="submission" date="2022-03" db="EMBL/GenBank/DDBJ databases">
        <title>Identification of a novel bacterium isolated from mangrove sediments.</title>
        <authorList>
            <person name="Pan X."/>
        </authorList>
    </citation>
    <scope>NUCLEOTIDE SEQUENCE</scope>
    <source>
        <strain evidence="3">B1949</strain>
    </source>
</reference>
<proteinExistence type="predicted"/>
<feature type="transmembrane region" description="Helical" evidence="1">
    <location>
        <begin position="79"/>
        <end position="100"/>
    </location>
</feature>
<dbReference type="Proteomes" id="UP001162881">
    <property type="component" value="Unassembled WGS sequence"/>
</dbReference>
<protein>
    <submittedName>
        <fullName evidence="3">DMT family transporter</fullName>
    </submittedName>
</protein>
<organism evidence="3 4">
    <name type="scientific">Novosphingobium organovorum</name>
    <dbReference type="NCBI Taxonomy" id="2930092"/>
    <lineage>
        <taxon>Bacteria</taxon>
        <taxon>Pseudomonadati</taxon>
        <taxon>Pseudomonadota</taxon>
        <taxon>Alphaproteobacteria</taxon>
        <taxon>Sphingomonadales</taxon>
        <taxon>Sphingomonadaceae</taxon>
        <taxon>Novosphingobium</taxon>
    </lineage>
</organism>
<dbReference type="InterPro" id="IPR000620">
    <property type="entry name" value="EamA_dom"/>
</dbReference>
<gene>
    <name evidence="3" type="ORF">MTR62_05335</name>
</gene>
<feature type="domain" description="EamA" evidence="2">
    <location>
        <begin position="165"/>
        <end position="296"/>
    </location>
</feature>
<feature type="transmembrane region" description="Helical" evidence="1">
    <location>
        <begin position="135"/>
        <end position="152"/>
    </location>
</feature>